<keyword evidence="1" id="KW-0813">Transport</keyword>
<dbReference type="InterPro" id="IPR017871">
    <property type="entry name" value="ABC_transporter-like_CS"/>
</dbReference>
<keyword evidence="7" id="KW-0406">Ion transport</keyword>
<keyword evidence="8" id="KW-0472">Membrane</keyword>
<dbReference type="GO" id="GO:0016020">
    <property type="term" value="C:membrane"/>
    <property type="evidence" value="ECO:0007669"/>
    <property type="project" value="InterPro"/>
</dbReference>
<dbReference type="SMART" id="SM00382">
    <property type="entry name" value="AAA"/>
    <property type="match status" value="1"/>
</dbReference>
<evidence type="ECO:0000256" key="1">
    <source>
        <dbReference type="ARBA" id="ARBA00022448"/>
    </source>
</evidence>
<evidence type="ECO:0000256" key="4">
    <source>
        <dbReference type="ARBA" id="ARBA00022741"/>
    </source>
</evidence>
<dbReference type="EC" id="3.6.3.30" evidence="10"/>
<dbReference type="PANTHER" id="PTHR42781:SF4">
    <property type="entry name" value="SPERMIDINE_PUTRESCINE IMPORT ATP-BINDING PROTEIN POTA"/>
    <property type="match status" value="1"/>
</dbReference>
<dbReference type="InterPro" id="IPR015853">
    <property type="entry name" value="ABC_transpr_FbpC"/>
</dbReference>
<evidence type="ECO:0000256" key="3">
    <source>
        <dbReference type="ARBA" id="ARBA00022496"/>
    </source>
</evidence>
<sequence>MSLEVRNLEVVRDGFVLKADFALQDNKVLVLLGPSGCGKTTLLRAIAGLEPIKQGEILLKGKRIDALPTEKRHIGFVFQDLALFEQMKVRDNIAYSLQIRRENKAHIKERIDYLAMRFRIDHLLERYPSELSGGERQRVALARALASDPSLILLDEPLSALDAPLRREMRRFMRVQLTQGYLTAIHVTHDVEEAIDLADEIIVMRNGNMIARGTISDLENSPGSGWLARFMNFGLTLHVDAVSRKKGANLVMAHCKAGDILCSAHDTAQSAQIESGASYCVYVPFSSLSALDSKKVLARAPGGILHATIVRCIGILSSTMKLLLSLSGENEQFFEMTLAMGGGILVPKEGSEIELEVDPAKCRLLPEEPRLPKA</sequence>
<evidence type="ECO:0000256" key="8">
    <source>
        <dbReference type="ARBA" id="ARBA00023136"/>
    </source>
</evidence>
<keyword evidence="5" id="KW-0067">ATP-binding</keyword>
<dbReference type="InterPro" id="IPR003593">
    <property type="entry name" value="AAA+_ATPase"/>
</dbReference>
<dbReference type="SUPFAM" id="SSF52540">
    <property type="entry name" value="P-loop containing nucleoside triphosphate hydrolases"/>
    <property type="match status" value="1"/>
</dbReference>
<dbReference type="GO" id="GO:0016887">
    <property type="term" value="F:ATP hydrolysis activity"/>
    <property type="evidence" value="ECO:0007669"/>
    <property type="project" value="InterPro"/>
</dbReference>
<dbReference type="FunFam" id="3.40.50.300:FF:000425">
    <property type="entry name" value="Probable ABC transporter, ATP-binding subunit"/>
    <property type="match status" value="1"/>
</dbReference>
<keyword evidence="2" id="KW-1003">Cell membrane</keyword>
<evidence type="ECO:0000256" key="6">
    <source>
        <dbReference type="ARBA" id="ARBA00023004"/>
    </source>
</evidence>
<dbReference type="GO" id="GO:0015408">
    <property type="term" value="F:ABC-type ferric iron transporter activity"/>
    <property type="evidence" value="ECO:0007669"/>
    <property type="project" value="InterPro"/>
</dbReference>
<accession>A0A3P3XFL0</accession>
<dbReference type="PROSITE" id="PS50893">
    <property type="entry name" value="ABC_TRANSPORTER_2"/>
    <property type="match status" value="1"/>
</dbReference>
<dbReference type="PROSITE" id="PS00211">
    <property type="entry name" value="ABC_TRANSPORTER_1"/>
    <property type="match status" value="1"/>
</dbReference>
<evidence type="ECO:0000256" key="7">
    <source>
        <dbReference type="ARBA" id="ARBA00023065"/>
    </source>
</evidence>
<dbReference type="InterPro" id="IPR003439">
    <property type="entry name" value="ABC_transporter-like_ATP-bd"/>
</dbReference>
<dbReference type="Pfam" id="PF00005">
    <property type="entry name" value="ABC_tran"/>
    <property type="match status" value="1"/>
</dbReference>
<evidence type="ECO:0000313" key="10">
    <source>
        <dbReference type="EMBL" id="SLM09941.1"/>
    </source>
</evidence>
<organism evidence="10">
    <name type="scientific">uncultured spirochete</name>
    <dbReference type="NCBI Taxonomy" id="156406"/>
    <lineage>
        <taxon>Bacteria</taxon>
        <taxon>Pseudomonadati</taxon>
        <taxon>Spirochaetota</taxon>
        <taxon>Spirochaetia</taxon>
        <taxon>Spirochaetales</taxon>
        <taxon>environmental samples</taxon>
    </lineage>
</organism>
<dbReference type="InterPro" id="IPR050093">
    <property type="entry name" value="ABC_SmlMolc_Importer"/>
</dbReference>
<proteinExistence type="predicted"/>
<dbReference type="PANTHER" id="PTHR42781">
    <property type="entry name" value="SPERMIDINE/PUTRESCINE IMPORT ATP-BINDING PROTEIN POTA"/>
    <property type="match status" value="1"/>
</dbReference>
<keyword evidence="6" id="KW-0408">Iron</keyword>
<dbReference type="EMBL" id="FWDM01000002">
    <property type="protein sequence ID" value="SLM09941.1"/>
    <property type="molecule type" value="Genomic_DNA"/>
</dbReference>
<gene>
    <name evidence="10" type="ORF">SPIROBIBN47_100171</name>
</gene>
<dbReference type="Gene3D" id="3.40.50.300">
    <property type="entry name" value="P-loop containing nucleotide triphosphate hydrolases"/>
    <property type="match status" value="1"/>
</dbReference>
<dbReference type="GO" id="GO:0005524">
    <property type="term" value="F:ATP binding"/>
    <property type="evidence" value="ECO:0007669"/>
    <property type="project" value="UniProtKB-KW"/>
</dbReference>
<keyword evidence="3" id="KW-0410">Iron transport</keyword>
<evidence type="ECO:0000259" key="9">
    <source>
        <dbReference type="PROSITE" id="PS50893"/>
    </source>
</evidence>
<dbReference type="CDD" id="cd03259">
    <property type="entry name" value="ABC_Carb_Solutes_like"/>
    <property type="match status" value="1"/>
</dbReference>
<name>A0A3P3XFL0_9SPIR</name>
<protein>
    <submittedName>
        <fullName evidence="10">Putative Fe(3+)-transporting ATPase</fullName>
        <ecNumber evidence="10">3.6.3.30</ecNumber>
    </submittedName>
</protein>
<dbReference type="InterPro" id="IPR027417">
    <property type="entry name" value="P-loop_NTPase"/>
</dbReference>
<dbReference type="GO" id="GO:0015697">
    <property type="term" value="P:quaternary ammonium group transport"/>
    <property type="evidence" value="ECO:0007669"/>
    <property type="project" value="UniProtKB-ARBA"/>
</dbReference>
<dbReference type="AlphaFoldDB" id="A0A3P3XFL0"/>
<keyword evidence="10" id="KW-0378">Hydrolase</keyword>
<evidence type="ECO:0000256" key="5">
    <source>
        <dbReference type="ARBA" id="ARBA00022840"/>
    </source>
</evidence>
<keyword evidence="4" id="KW-0547">Nucleotide-binding</keyword>
<feature type="domain" description="ABC transporter" evidence="9">
    <location>
        <begin position="1"/>
        <end position="231"/>
    </location>
</feature>
<reference evidence="10" key="1">
    <citation type="submission" date="2017-02" db="EMBL/GenBank/DDBJ databases">
        <authorList>
            <person name="Regsiter A."/>
            <person name="William W."/>
        </authorList>
    </citation>
    <scope>NUCLEOTIDE SEQUENCE</scope>
    <source>
        <strain evidence="10">Bib</strain>
    </source>
</reference>
<evidence type="ECO:0000256" key="2">
    <source>
        <dbReference type="ARBA" id="ARBA00022475"/>
    </source>
</evidence>